<reference evidence="2 4" key="2">
    <citation type="submission" date="2018-06" db="EMBL/GenBank/DDBJ databases">
        <title>Genomic Encyclopedia of Type Strains, Phase III (KMG-III): the genomes of soil and plant-associated and newly described type strains.</title>
        <authorList>
            <person name="Whitman W."/>
        </authorList>
    </citation>
    <scope>NUCLEOTIDE SEQUENCE [LARGE SCALE GENOMIC DNA]</scope>
    <source>
        <strain evidence="2 4">CGMCC 1.15366</strain>
    </source>
</reference>
<accession>A0A327WRI7</accession>
<reference evidence="3 5" key="1">
    <citation type="journal article" date="2018" name="Front. Microbiol.">
        <title>Genome-Based Analysis Reveals the Taxonomy and Diversity of the Family Idiomarinaceae.</title>
        <authorList>
            <person name="Liu Y."/>
            <person name="Lai Q."/>
            <person name="Shao Z."/>
        </authorList>
    </citation>
    <scope>NUCLEOTIDE SEQUENCE [LARGE SCALE GENOMIC DNA]</scope>
    <source>
        <strain evidence="3 5">CF12-14</strain>
    </source>
</reference>
<dbReference type="PROSITE" id="PS51257">
    <property type="entry name" value="PROKAR_LIPOPROTEIN"/>
    <property type="match status" value="1"/>
</dbReference>
<keyword evidence="1" id="KW-0802">TPR repeat</keyword>
<dbReference type="Gene3D" id="3.90.70.10">
    <property type="entry name" value="Cysteine proteinases"/>
    <property type="match status" value="1"/>
</dbReference>
<gene>
    <name evidence="2" type="ORF">B0I24_1112</name>
    <name evidence="3" type="ORF">CWE07_11995</name>
</gene>
<dbReference type="CDD" id="cd02549">
    <property type="entry name" value="Peptidase_C39A"/>
    <property type="match status" value="1"/>
</dbReference>
<organism evidence="2 4">
    <name type="scientific">Aliidiomarina maris</name>
    <dbReference type="NCBI Taxonomy" id="531312"/>
    <lineage>
        <taxon>Bacteria</taxon>
        <taxon>Pseudomonadati</taxon>
        <taxon>Pseudomonadota</taxon>
        <taxon>Gammaproteobacteria</taxon>
        <taxon>Alteromonadales</taxon>
        <taxon>Idiomarinaceae</taxon>
        <taxon>Aliidiomarina</taxon>
    </lineage>
</organism>
<dbReference type="Proteomes" id="UP000249203">
    <property type="component" value="Unassembled WGS sequence"/>
</dbReference>
<evidence type="ECO:0000313" key="5">
    <source>
        <dbReference type="Proteomes" id="UP000287865"/>
    </source>
</evidence>
<proteinExistence type="predicted"/>
<evidence type="ECO:0000313" key="2">
    <source>
        <dbReference type="EMBL" id="RAJ95218.1"/>
    </source>
</evidence>
<protein>
    <submittedName>
        <fullName evidence="2">Tetratricopeptide repeat protein</fullName>
    </submittedName>
</protein>
<dbReference type="OrthoDB" id="5611441at2"/>
<keyword evidence="5" id="KW-1185">Reference proteome</keyword>
<dbReference type="Proteomes" id="UP000287865">
    <property type="component" value="Unassembled WGS sequence"/>
</dbReference>
<dbReference type="NCBIfam" id="NF033920">
    <property type="entry name" value="C39_PA2778_fam"/>
    <property type="match status" value="1"/>
</dbReference>
<dbReference type="EMBL" id="QLMD01000011">
    <property type="protein sequence ID" value="RAJ95218.1"/>
    <property type="molecule type" value="Genomic_DNA"/>
</dbReference>
<dbReference type="Pfam" id="PF14559">
    <property type="entry name" value="TPR_19"/>
    <property type="match status" value="1"/>
</dbReference>
<dbReference type="EMBL" id="PIPK01000012">
    <property type="protein sequence ID" value="RUO21084.1"/>
    <property type="molecule type" value="Genomic_DNA"/>
</dbReference>
<dbReference type="InterPro" id="IPR039563">
    <property type="entry name" value="Peptidase_C39_single_dom"/>
</dbReference>
<comment type="caution">
    <text evidence="2">The sequence shown here is derived from an EMBL/GenBank/DDBJ whole genome shotgun (WGS) entry which is preliminary data.</text>
</comment>
<sequence>MIDWLHKLAPRVVIAVLGAVFLTACASAPLQHEALFDSNSPYQHQIELEQTPFFPQEDFQCGPAALATVLQTSGVSDADPDVLAGQIYLPERRGSLQMELLGATRRADRVPYVMAPNFEALLQELHADNPVLVLQNLGLPRWPVWHYAVVIGVNPEQDEVILRSGTTEREVMTMRRFERTWQMANYWGIVVTQLGEIPASADPLRYFEAVAPLEQQQRFEAASLAYQAATERWPDEATPLIGLGNIAYQQQRFADAELYYYQASELAPTYAPVFYNLAWALLRQGKHESAHQAAQHAQELAPDHPRFGQAVTTIENAANEQA</sequence>
<dbReference type="RefSeq" id="WP_111569937.1">
    <property type="nucleotide sequence ID" value="NZ_PIPK01000012.1"/>
</dbReference>
<dbReference type="SMART" id="SM00028">
    <property type="entry name" value="TPR"/>
    <property type="match status" value="2"/>
</dbReference>
<dbReference type="InterPro" id="IPR019734">
    <property type="entry name" value="TPR_rpt"/>
</dbReference>
<dbReference type="AlphaFoldDB" id="A0A327WRI7"/>
<dbReference type="InterPro" id="IPR011990">
    <property type="entry name" value="TPR-like_helical_dom_sf"/>
</dbReference>
<feature type="repeat" description="TPR" evidence="1">
    <location>
        <begin position="271"/>
        <end position="304"/>
    </location>
</feature>
<dbReference type="PROSITE" id="PS50005">
    <property type="entry name" value="TPR"/>
    <property type="match status" value="1"/>
</dbReference>
<evidence type="ECO:0000313" key="3">
    <source>
        <dbReference type="EMBL" id="RUO21084.1"/>
    </source>
</evidence>
<evidence type="ECO:0000313" key="4">
    <source>
        <dbReference type="Proteomes" id="UP000249203"/>
    </source>
</evidence>
<dbReference type="SUPFAM" id="SSF48452">
    <property type="entry name" value="TPR-like"/>
    <property type="match status" value="1"/>
</dbReference>
<evidence type="ECO:0000256" key="1">
    <source>
        <dbReference type="PROSITE-ProRule" id="PRU00339"/>
    </source>
</evidence>
<name>A0A327WRI7_9GAMM</name>
<dbReference type="Gene3D" id="1.25.40.10">
    <property type="entry name" value="Tetratricopeptide repeat domain"/>
    <property type="match status" value="1"/>
</dbReference>